<evidence type="ECO:0000313" key="6">
    <source>
        <dbReference type="EMBL" id="BAU90182.1"/>
    </source>
</evidence>
<evidence type="ECO:0000256" key="3">
    <source>
        <dbReference type="ARBA" id="ARBA00023315"/>
    </source>
</evidence>
<accession>A0A169QV56</accession>
<feature type="domain" description="Phospholipid/glycerol acyltransferase" evidence="5">
    <location>
        <begin position="70"/>
        <end position="184"/>
    </location>
</feature>
<dbReference type="SUPFAM" id="SSF69593">
    <property type="entry name" value="Glycerol-3-phosphate (1)-acyltransferase"/>
    <property type="match status" value="1"/>
</dbReference>
<evidence type="ECO:0000313" key="7">
    <source>
        <dbReference type="Proteomes" id="UP000218288"/>
    </source>
</evidence>
<keyword evidence="4" id="KW-0472">Membrane</keyword>
<evidence type="ECO:0000256" key="4">
    <source>
        <dbReference type="SAM" id="Phobius"/>
    </source>
</evidence>
<keyword evidence="3 6" id="KW-0012">Acyltransferase</keyword>
<comment type="pathway">
    <text evidence="1">Lipid metabolism.</text>
</comment>
<dbReference type="Proteomes" id="UP000218288">
    <property type="component" value="Chromosome"/>
</dbReference>
<dbReference type="AlphaFoldDB" id="A0A169QV56"/>
<dbReference type="GO" id="GO:0006654">
    <property type="term" value="P:phosphatidic acid biosynthetic process"/>
    <property type="evidence" value="ECO:0007669"/>
    <property type="project" value="TreeGrafter"/>
</dbReference>
<keyword evidence="2 6" id="KW-0808">Transferase</keyword>
<keyword evidence="4" id="KW-1133">Transmembrane helix</keyword>
<feature type="transmembrane region" description="Helical" evidence="4">
    <location>
        <begin position="7"/>
        <end position="29"/>
    </location>
</feature>
<reference evidence="6 7" key="1">
    <citation type="journal article" date="2016" name="Genome Announc.">
        <title>Complete Genome Sequence of Methylobacterium populi P-1M, Isolated from Pink-Pigmented Household Biofilm.</title>
        <authorList>
            <person name="Morohoshi T."/>
            <person name="Ikeda T."/>
        </authorList>
    </citation>
    <scope>NUCLEOTIDE SEQUENCE [LARGE SCALE GENOMIC DNA]</scope>
    <source>
        <strain evidence="6 7">P-1M</strain>
    </source>
</reference>
<dbReference type="RefSeq" id="WP_096484567.1">
    <property type="nucleotide sequence ID" value="NZ_AP014809.1"/>
</dbReference>
<protein>
    <submittedName>
        <fullName evidence="6">Phospholipid/glycerol acyltransferase</fullName>
    </submittedName>
</protein>
<dbReference type="Pfam" id="PF01553">
    <property type="entry name" value="Acyltransferase"/>
    <property type="match status" value="1"/>
</dbReference>
<evidence type="ECO:0000259" key="5">
    <source>
        <dbReference type="SMART" id="SM00563"/>
    </source>
</evidence>
<name>A0A169QV56_9HYPH</name>
<evidence type="ECO:0000256" key="1">
    <source>
        <dbReference type="ARBA" id="ARBA00005189"/>
    </source>
</evidence>
<dbReference type="InterPro" id="IPR002123">
    <property type="entry name" value="Plipid/glycerol_acylTrfase"/>
</dbReference>
<sequence>MLLLRSLAFNLSFYVATTLIAIFGLPALASRKAVIRVAQFWGRTVMALLRVVGGARVEFRGLENIPPGPLLVAAKHQSALETLALTVAFEDFAYVLKRELMWIPVIGWYLGRGGMVPIDRSKGAKTMAALNAAAAGAIRDGRQLIIFPEGTRRPAGAPPAYKQGASHLYAALNVPCLPVALNTGLYWRRRGFRRMPGTTVIEFLPVIPPGLSRAAFLAEVQNRIETASDALLAEGRADLARHGHPVAVAMGGSAPVTDTSGTL</sequence>
<dbReference type="PANTHER" id="PTHR10434">
    <property type="entry name" value="1-ACYL-SN-GLYCEROL-3-PHOSPHATE ACYLTRANSFERASE"/>
    <property type="match status" value="1"/>
</dbReference>
<dbReference type="EMBL" id="AP014809">
    <property type="protein sequence ID" value="BAU90182.1"/>
    <property type="molecule type" value="Genomic_DNA"/>
</dbReference>
<proteinExistence type="predicted"/>
<dbReference type="SMART" id="SM00563">
    <property type="entry name" value="PlsC"/>
    <property type="match status" value="1"/>
</dbReference>
<dbReference type="OrthoDB" id="5290997at2"/>
<gene>
    <name evidence="6" type="ORF">MPPM_1577</name>
</gene>
<keyword evidence="4" id="KW-0812">Transmembrane</keyword>
<dbReference type="PANTHER" id="PTHR10434:SF40">
    <property type="entry name" value="1-ACYL-SN-GLYCEROL-3-PHOSPHATE ACYLTRANSFERASE"/>
    <property type="match status" value="1"/>
</dbReference>
<evidence type="ECO:0000256" key="2">
    <source>
        <dbReference type="ARBA" id="ARBA00022679"/>
    </source>
</evidence>
<dbReference type="GO" id="GO:0003841">
    <property type="term" value="F:1-acylglycerol-3-phosphate O-acyltransferase activity"/>
    <property type="evidence" value="ECO:0007669"/>
    <property type="project" value="TreeGrafter"/>
</dbReference>
<organism evidence="6 7">
    <name type="scientific">Methylorubrum populi</name>
    <dbReference type="NCBI Taxonomy" id="223967"/>
    <lineage>
        <taxon>Bacteria</taxon>
        <taxon>Pseudomonadati</taxon>
        <taxon>Pseudomonadota</taxon>
        <taxon>Alphaproteobacteria</taxon>
        <taxon>Hyphomicrobiales</taxon>
        <taxon>Methylobacteriaceae</taxon>
        <taxon>Methylorubrum</taxon>
    </lineage>
</organism>
<dbReference type="CDD" id="cd07989">
    <property type="entry name" value="LPLAT_AGPAT-like"/>
    <property type="match status" value="1"/>
</dbReference>